<dbReference type="PANTHER" id="PTHR11941:SF54">
    <property type="entry name" value="ENOYL-COA HYDRATASE, MITOCHONDRIAL"/>
    <property type="match status" value="1"/>
</dbReference>
<dbReference type="SUPFAM" id="SSF52096">
    <property type="entry name" value="ClpP/crotonase"/>
    <property type="match status" value="1"/>
</dbReference>
<keyword evidence="2" id="KW-0456">Lyase</keyword>
<protein>
    <submittedName>
        <fullName evidence="4">Enoyl-CoA hydratase</fullName>
    </submittedName>
</protein>
<dbReference type="PROSITE" id="PS00166">
    <property type="entry name" value="ENOYL_COA_HYDRATASE"/>
    <property type="match status" value="1"/>
</dbReference>
<name>A0A1C0YC94_9BACL</name>
<comment type="caution">
    <text evidence="4">The sequence shown here is derived from an EMBL/GenBank/DDBJ whole genome shotgun (WGS) entry which is preliminary data.</text>
</comment>
<reference evidence="4 5" key="1">
    <citation type="submission" date="2016-07" db="EMBL/GenBank/DDBJ databases">
        <title>Caryophanon tenue genome sequencing.</title>
        <authorList>
            <person name="Verma A."/>
            <person name="Pal Y."/>
            <person name="Krishnamurthi S."/>
        </authorList>
    </citation>
    <scope>NUCLEOTIDE SEQUENCE [LARGE SCALE GENOMIC DNA]</scope>
    <source>
        <strain evidence="4 5">DSM 14152</strain>
    </source>
</reference>
<evidence type="ECO:0000313" key="5">
    <source>
        <dbReference type="Proteomes" id="UP000093199"/>
    </source>
</evidence>
<dbReference type="Gene3D" id="3.90.226.10">
    <property type="entry name" value="2-enoyl-CoA Hydratase, Chain A, domain 1"/>
    <property type="match status" value="1"/>
</dbReference>
<dbReference type="AlphaFoldDB" id="A0A1C0YC94"/>
<evidence type="ECO:0000256" key="2">
    <source>
        <dbReference type="ARBA" id="ARBA00023239"/>
    </source>
</evidence>
<sequence length="246" mass="26713">MVVTLNRPDVMNAMNTKMLEERLALFREQAYNSELRCIVITGAGDKAFSAGGDLKERNNMGNKSWGNQHQIIEELVLLTRDFPVPIIAAVEGYALAGGCELALSSDFIIASETAVFGLSEALRGILPGGGGLQNLARAIGVRRAKEVIYTGRKLDASLAYEWGLVNEVVPKGQARDKAIEIAFKIAASAPMAVRAAKVSINNGSETDYHSAYALDIAAYNLLVKSEDRLEGVAAFNEKRKPKWKNQ</sequence>
<keyword evidence="5" id="KW-1185">Reference proteome</keyword>
<dbReference type="Pfam" id="PF00378">
    <property type="entry name" value="ECH_1"/>
    <property type="match status" value="1"/>
</dbReference>
<dbReference type="InterPro" id="IPR014748">
    <property type="entry name" value="Enoyl-CoA_hydra_C"/>
</dbReference>
<proteinExistence type="inferred from homology"/>
<dbReference type="CDD" id="cd06558">
    <property type="entry name" value="crotonase-like"/>
    <property type="match status" value="1"/>
</dbReference>
<gene>
    <name evidence="4" type="ORF">A6M13_04155</name>
</gene>
<dbReference type="Proteomes" id="UP000093199">
    <property type="component" value="Unassembled WGS sequence"/>
</dbReference>
<dbReference type="FunFam" id="3.90.226.10:FF:000009">
    <property type="entry name" value="Carnitinyl-CoA dehydratase"/>
    <property type="match status" value="1"/>
</dbReference>
<evidence type="ECO:0000256" key="3">
    <source>
        <dbReference type="RuleBase" id="RU003707"/>
    </source>
</evidence>
<comment type="similarity">
    <text evidence="1 3">Belongs to the enoyl-CoA hydratase/isomerase family.</text>
</comment>
<organism evidence="4 5">
    <name type="scientific">Caryophanon tenue</name>
    <dbReference type="NCBI Taxonomy" id="33978"/>
    <lineage>
        <taxon>Bacteria</taxon>
        <taxon>Bacillati</taxon>
        <taxon>Bacillota</taxon>
        <taxon>Bacilli</taxon>
        <taxon>Bacillales</taxon>
        <taxon>Caryophanaceae</taxon>
        <taxon>Caryophanon</taxon>
    </lineage>
</organism>
<dbReference type="GO" id="GO:0006635">
    <property type="term" value="P:fatty acid beta-oxidation"/>
    <property type="evidence" value="ECO:0007669"/>
    <property type="project" value="TreeGrafter"/>
</dbReference>
<dbReference type="STRING" id="33978.A6M13_04155"/>
<dbReference type="InterPro" id="IPR001753">
    <property type="entry name" value="Enoyl-CoA_hydra/iso"/>
</dbReference>
<dbReference type="InterPro" id="IPR029045">
    <property type="entry name" value="ClpP/crotonase-like_dom_sf"/>
</dbReference>
<dbReference type="Gene3D" id="1.10.12.10">
    <property type="entry name" value="Lyase 2-enoyl-coa Hydratase, Chain A, domain 2"/>
    <property type="match status" value="1"/>
</dbReference>
<evidence type="ECO:0000256" key="1">
    <source>
        <dbReference type="ARBA" id="ARBA00005254"/>
    </source>
</evidence>
<accession>A0A1C0YC94</accession>
<dbReference type="GO" id="GO:0016836">
    <property type="term" value="F:hydro-lyase activity"/>
    <property type="evidence" value="ECO:0007669"/>
    <property type="project" value="UniProtKB-ARBA"/>
</dbReference>
<dbReference type="PANTHER" id="PTHR11941">
    <property type="entry name" value="ENOYL-COA HYDRATASE-RELATED"/>
    <property type="match status" value="1"/>
</dbReference>
<evidence type="ECO:0000313" key="4">
    <source>
        <dbReference type="EMBL" id="OCS84792.1"/>
    </source>
</evidence>
<dbReference type="EMBL" id="MASJ01000023">
    <property type="protein sequence ID" value="OCS84792.1"/>
    <property type="molecule type" value="Genomic_DNA"/>
</dbReference>
<dbReference type="FunFam" id="1.10.12.10:FF:000001">
    <property type="entry name" value="Probable enoyl-CoA hydratase, mitochondrial"/>
    <property type="match status" value="1"/>
</dbReference>
<dbReference type="InterPro" id="IPR018376">
    <property type="entry name" value="Enoyl-CoA_hyd/isom_CS"/>
</dbReference>